<keyword evidence="1" id="KW-0472">Membrane</keyword>
<evidence type="ECO:0000256" key="1">
    <source>
        <dbReference type="SAM" id="Phobius"/>
    </source>
</evidence>
<name>A0ABT2QN88_9STAP</name>
<comment type="caution">
    <text evidence="2">The sequence shown here is derived from an EMBL/GenBank/DDBJ whole genome shotgun (WGS) entry which is preliminary data.</text>
</comment>
<protein>
    <submittedName>
        <fullName evidence="2">DUF3139 domain-containing protein</fullName>
    </submittedName>
</protein>
<proteinExistence type="predicted"/>
<keyword evidence="1" id="KW-0812">Transmembrane</keyword>
<organism evidence="2 3">
    <name type="scientific">Staphylococcus marylandisciuri</name>
    <dbReference type="NCBI Taxonomy" id="2981529"/>
    <lineage>
        <taxon>Bacteria</taxon>
        <taxon>Bacillati</taxon>
        <taxon>Bacillota</taxon>
        <taxon>Bacilli</taxon>
        <taxon>Bacillales</taxon>
        <taxon>Staphylococcaceae</taxon>
        <taxon>Staphylococcus</taxon>
    </lineage>
</organism>
<keyword evidence="3" id="KW-1185">Reference proteome</keyword>
<gene>
    <name evidence="2" type="ORF">N9R04_01735</name>
</gene>
<feature type="transmembrane region" description="Helical" evidence="1">
    <location>
        <begin position="7"/>
        <end position="30"/>
    </location>
</feature>
<dbReference type="Proteomes" id="UP001209553">
    <property type="component" value="Unassembled WGS sequence"/>
</dbReference>
<dbReference type="Pfam" id="PF11337">
    <property type="entry name" value="DUF3139"/>
    <property type="match status" value="1"/>
</dbReference>
<dbReference type="InterPro" id="IPR021486">
    <property type="entry name" value="DUF3139"/>
</dbReference>
<dbReference type="EMBL" id="JAOPKZ010000002">
    <property type="protein sequence ID" value="MCU5745442.1"/>
    <property type="molecule type" value="Genomic_DNA"/>
</dbReference>
<evidence type="ECO:0000313" key="3">
    <source>
        <dbReference type="Proteomes" id="UP001209553"/>
    </source>
</evidence>
<dbReference type="RefSeq" id="WP_262854288.1">
    <property type="nucleotide sequence ID" value="NZ_JAOPKZ010000002.1"/>
</dbReference>
<evidence type="ECO:0000313" key="2">
    <source>
        <dbReference type="EMBL" id="MCU5745442.1"/>
    </source>
</evidence>
<keyword evidence="1" id="KW-1133">Transmembrane helix</keyword>
<sequence>MKKIFKVTGIIIIILIIALVIIFNIGKYIYLGYQKYEEDKTKAKVHRELKKRGWENKIKTEEGVFTLNTGNNYTEVTFKDDPYNNYHYDFEKNGRITGDAILKDKYDEKPKDYKKPYEIK</sequence>
<accession>A0ABT2QN88</accession>
<reference evidence="2 3" key="1">
    <citation type="journal article" date="2023" name="Int. J. Syst. Evol. Microbiol.">
        <title>Streptococcus sciuri sp. nov., Staphylococcus marylandisciuri sp. nov. and Staphylococcus americanisciuri sp. nov., isolated from faeces of eastern grey squirrel (Sciurus carolinensis).</title>
        <authorList>
            <person name="Volokhov D.V."/>
            <person name="Zagorodnyaya T.A."/>
            <person name="Furtak V.A."/>
            <person name="Nattanmai G."/>
            <person name="Randall L."/>
            <person name="Jose S."/>
            <person name="Gao Y."/>
            <person name="Eisenberg T."/>
            <person name="Delmonte P."/>
            <person name="Blom J."/>
            <person name="Mitchell K.K."/>
        </authorList>
    </citation>
    <scope>NUCLEOTIDE SEQUENCE [LARGE SCALE GENOMIC DNA]</scope>
    <source>
        <strain evidence="2 3">SQ8-PEA</strain>
    </source>
</reference>